<keyword evidence="3" id="KW-1185">Reference proteome</keyword>
<proteinExistence type="predicted"/>
<reference evidence="2" key="2">
    <citation type="submission" date="2020-04" db="EMBL/GenBank/DDBJ databases">
        <authorList>
            <person name="Santos R.A.C."/>
            <person name="Steenwyk J.L."/>
            <person name="Rivero-Menendez O."/>
            <person name="Mead M.E."/>
            <person name="Silva L.P."/>
            <person name="Bastos R.W."/>
            <person name="Alastruey-Izquierdo A."/>
            <person name="Goldman G.H."/>
            <person name="Rokas A."/>
        </authorList>
    </citation>
    <scope>NUCLEOTIDE SEQUENCE</scope>
    <source>
        <strain evidence="2">CNM-CM6805</strain>
    </source>
</reference>
<keyword evidence="1" id="KW-0472">Membrane</keyword>
<dbReference type="AlphaFoldDB" id="A0A8H4HDP6"/>
<dbReference type="PANTHER" id="PTHR35040">
    <property type="match status" value="1"/>
</dbReference>
<comment type="caution">
    <text evidence="2">The sequence shown here is derived from an EMBL/GenBank/DDBJ whole genome shotgun (WGS) entry which is preliminary data.</text>
</comment>
<dbReference type="InterPro" id="IPR021986">
    <property type="entry name" value="Spherulin4"/>
</dbReference>
<keyword evidence="1" id="KW-1133">Transmembrane helix</keyword>
<dbReference type="EMBL" id="JAAAPX010000015">
    <property type="protein sequence ID" value="KAF4242739.1"/>
    <property type="molecule type" value="Genomic_DNA"/>
</dbReference>
<dbReference type="Pfam" id="PF12138">
    <property type="entry name" value="Spherulin4"/>
    <property type="match status" value="2"/>
</dbReference>
<evidence type="ECO:0000313" key="3">
    <source>
        <dbReference type="Proteomes" id="UP000653565"/>
    </source>
</evidence>
<protein>
    <recommendedName>
        <fullName evidence="4">Spherulin 4-like cell surface protein</fullName>
    </recommendedName>
</protein>
<organism evidence="2 3">
    <name type="scientific">Aspergillus fumigatiaffinis</name>
    <dbReference type="NCBI Taxonomy" id="340414"/>
    <lineage>
        <taxon>Eukaryota</taxon>
        <taxon>Fungi</taxon>
        <taxon>Dikarya</taxon>
        <taxon>Ascomycota</taxon>
        <taxon>Pezizomycotina</taxon>
        <taxon>Eurotiomycetes</taxon>
        <taxon>Eurotiomycetidae</taxon>
        <taxon>Eurotiales</taxon>
        <taxon>Aspergillaceae</taxon>
        <taxon>Aspergillus</taxon>
        <taxon>Aspergillus subgen. Fumigati</taxon>
    </lineage>
</organism>
<keyword evidence="1" id="KW-0812">Transmembrane</keyword>
<name>A0A8H4HDP6_9EURO</name>
<sequence>MASSKVKGRRNLWIGIGVAIAIVVVIVIVVPLAVILPKKHHGKKATILFPLYIWPETDSTWDPLYEEVTNYPNLNFTIIINPSSGPGNSSQPSAQYTHQIQRLNAYPNVRTVGYVRTGYASRNLTTVLQEVGIYSGWAALSPTLAMHGIFFDEVPSEYTTSSAEYLATINEAVKNASGLRPDRTVIHNPGAIPDSRYSNIEGTDVSVVFEQSYQEYQTKHASLMALPANRTAYSYMVHSLPSMNNGTLRGLVQDLSERAEYLFLTTLSQNFYETWINQSPSFRHLTESYDFITIGTMPPKSGVLVPLYIYPLSTTTWAPLYDAITAHPDLDFLVVVNPNSGPGDLPSPNKDYAREVPKLNAFPNAYTVGYIRIHYCDKPLEEVYEEIDRYASWSASEGLGLGGILLDETPNHYSEEREEYLRACTEFIKGHDGILRDRMVIHNPGTPPDAGLADTCPDVILTCEEPYERYRSDEVQHRLAELPYDRVRCGYMINAVPVGEMADLVRELRDRATYLFVTEVEGDFYERFGPTSWMQLMHALKHDSDSEIV</sequence>
<evidence type="ECO:0008006" key="4">
    <source>
        <dbReference type="Google" id="ProtNLM"/>
    </source>
</evidence>
<gene>
    <name evidence="2" type="ORF">CNMCM6805_002363</name>
</gene>
<feature type="transmembrane region" description="Helical" evidence="1">
    <location>
        <begin position="12"/>
        <end position="36"/>
    </location>
</feature>
<evidence type="ECO:0000313" key="2">
    <source>
        <dbReference type="EMBL" id="KAF4242739.1"/>
    </source>
</evidence>
<dbReference type="Proteomes" id="UP000653565">
    <property type="component" value="Unassembled WGS sequence"/>
</dbReference>
<accession>A0A8H4HDP6</accession>
<evidence type="ECO:0000256" key="1">
    <source>
        <dbReference type="SAM" id="Phobius"/>
    </source>
</evidence>
<reference evidence="2" key="1">
    <citation type="journal article" date="2020" name="bioRxiv">
        <title>Genomic and phenotypic heterogeneity of clinical isolates of the human pathogens Aspergillus fumigatus, Aspergillus lentulus and Aspergillus fumigatiaffinis.</title>
        <authorList>
            <person name="dos Santos R.A.C."/>
            <person name="Steenwyk J.L."/>
            <person name="Rivero-Menendez O."/>
            <person name="Mead M.E."/>
            <person name="Silva L.P."/>
            <person name="Bastos R.W."/>
            <person name="Alastruey-Izquierdo A."/>
            <person name="Goldman G.H."/>
            <person name="Rokas A."/>
        </authorList>
    </citation>
    <scope>NUCLEOTIDE SEQUENCE</scope>
    <source>
        <strain evidence="2">CNM-CM6805</strain>
    </source>
</reference>
<dbReference type="PANTHER" id="PTHR35040:SF9">
    <property type="entry name" value="4-LIKE CELL SURFACE PROTEIN, PUTATIVE (AFU_ORTHOLOGUE AFUA_4G14080)-RELATED"/>
    <property type="match status" value="1"/>
</dbReference>